<feature type="region of interest" description="Disordered" evidence="1">
    <location>
        <begin position="1"/>
        <end position="31"/>
    </location>
</feature>
<evidence type="ECO:0000256" key="1">
    <source>
        <dbReference type="SAM" id="MobiDB-lite"/>
    </source>
</evidence>
<dbReference type="KEGG" id="mspg:F6B93_13095"/>
<evidence type="ECO:0000256" key="2">
    <source>
        <dbReference type="SAM" id="Phobius"/>
    </source>
</evidence>
<gene>
    <name evidence="3" type="ORF">F6B93_13095</name>
</gene>
<dbReference type="Proteomes" id="UP000682202">
    <property type="component" value="Chromosome"/>
</dbReference>
<dbReference type="AlphaFoldDB" id="A0A975JY97"/>
<name>A0A975JY97_9MYCO</name>
<dbReference type="EMBL" id="CP046600">
    <property type="protein sequence ID" value="QUR67914.1"/>
    <property type="molecule type" value="Genomic_DNA"/>
</dbReference>
<evidence type="ECO:0000313" key="4">
    <source>
        <dbReference type="Proteomes" id="UP000682202"/>
    </source>
</evidence>
<sequence>MGNLPSDRGGSTIRPPRPKRAPTQPPGAVLRPTARPTIALGAIALAAIATALAVVALVLALDRPTASSLPATTGKPAYTAAETAAAQRQLCTTYRLAAQAVKVETNGDDRALARIALTNAAVMLDKSASNPALDAEHRNAAVALATSYRSTTAKGSVATEAEYQAALNNIITKDAAMRQVCANVGG</sequence>
<organism evidence="3 4">
    <name type="scientific">Mycobacterium spongiae</name>
    <dbReference type="NCBI Taxonomy" id="886343"/>
    <lineage>
        <taxon>Bacteria</taxon>
        <taxon>Bacillati</taxon>
        <taxon>Actinomycetota</taxon>
        <taxon>Actinomycetes</taxon>
        <taxon>Mycobacteriales</taxon>
        <taxon>Mycobacteriaceae</taxon>
        <taxon>Mycobacterium</taxon>
    </lineage>
</organism>
<keyword evidence="4" id="KW-1185">Reference proteome</keyword>
<keyword evidence="2" id="KW-0472">Membrane</keyword>
<dbReference type="RefSeq" id="WP_211695487.1">
    <property type="nucleotide sequence ID" value="NZ_CP046600.1"/>
</dbReference>
<keyword evidence="2" id="KW-1133">Transmembrane helix</keyword>
<reference evidence="3" key="1">
    <citation type="submission" date="2019-12" db="EMBL/GenBank/DDBJ databases">
        <title>Mycobacterium spongiae sp. nov.</title>
        <authorList>
            <person name="Stinear T."/>
        </authorList>
    </citation>
    <scope>NUCLEOTIDE SEQUENCE</scope>
    <source>
        <strain evidence="3">FSD4b-SM</strain>
    </source>
</reference>
<feature type="transmembrane region" description="Helical" evidence="2">
    <location>
        <begin position="38"/>
        <end position="61"/>
    </location>
</feature>
<keyword evidence="2" id="KW-0812">Transmembrane</keyword>
<protein>
    <submittedName>
        <fullName evidence="3">Uncharacterized protein</fullName>
    </submittedName>
</protein>
<accession>A0A975JY97</accession>
<evidence type="ECO:0000313" key="3">
    <source>
        <dbReference type="EMBL" id="QUR67914.1"/>
    </source>
</evidence>
<proteinExistence type="predicted"/>